<feature type="region of interest" description="Disordered" evidence="7">
    <location>
        <begin position="1"/>
        <end position="75"/>
    </location>
</feature>
<dbReference type="Pfam" id="PF07662">
    <property type="entry name" value="Nucleos_tra2_C"/>
    <property type="match status" value="1"/>
</dbReference>
<keyword evidence="6 8" id="KW-0472">Membrane</keyword>
<feature type="transmembrane region" description="Helical" evidence="8">
    <location>
        <begin position="218"/>
        <end position="234"/>
    </location>
</feature>
<comment type="subcellular location">
    <subcellularLocation>
        <location evidence="1">Cell membrane</location>
        <topology evidence="1">Multi-pass membrane protein</topology>
    </subcellularLocation>
</comment>
<evidence type="ECO:0000256" key="8">
    <source>
        <dbReference type="SAM" id="Phobius"/>
    </source>
</evidence>
<gene>
    <name evidence="13" type="primary">LOC101856662</name>
</gene>
<feature type="compositionally biased region" description="Basic and acidic residues" evidence="7">
    <location>
        <begin position="11"/>
        <end position="26"/>
    </location>
</feature>
<keyword evidence="5 8" id="KW-1133">Transmembrane helix</keyword>
<dbReference type="PANTHER" id="PTHR10590:SF4">
    <property type="entry name" value="SOLUTE CARRIER FAMILY 28 MEMBER 3"/>
    <property type="match status" value="1"/>
</dbReference>
<organism evidence="12 13">
    <name type="scientific">Aplysia californica</name>
    <name type="common">California sea hare</name>
    <dbReference type="NCBI Taxonomy" id="6500"/>
    <lineage>
        <taxon>Eukaryota</taxon>
        <taxon>Metazoa</taxon>
        <taxon>Spiralia</taxon>
        <taxon>Lophotrochozoa</taxon>
        <taxon>Mollusca</taxon>
        <taxon>Gastropoda</taxon>
        <taxon>Heterobranchia</taxon>
        <taxon>Euthyneura</taxon>
        <taxon>Tectipleura</taxon>
        <taxon>Aplysiida</taxon>
        <taxon>Aplysioidea</taxon>
        <taxon>Aplysiidae</taxon>
        <taxon>Aplysia</taxon>
    </lineage>
</organism>
<evidence type="ECO:0000256" key="4">
    <source>
        <dbReference type="ARBA" id="ARBA00022692"/>
    </source>
</evidence>
<dbReference type="Proteomes" id="UP000694888">
    <property type="component" value="Unplaced"/>
</dbReference>
<dbReference type="InterPro" id="IPR002668">
    <property type="entry name" value="CNT_N_dom"/>
</dbReference>
<feature type="domain" description="Concentrative nucleoside transporter C-terminal" evidence="10">
    <location>
        <begin position="407"/>
        <end position="551"/>
    </location>
</feature>
<evidence type="ECO:0000256" key="7">
    <source>
        <dbReference type="SAM" id="MobiDB-lite"/>
    </source>
</evidence>
<evidence type="ECO:0000256" key="3">
    <source>
        <dbReference type="ARBA" id="ARBA00022475"/>
    </source>
</evidence>
<dbReference type="InterPro" id="IPR011642">
    <property type="entry name" value="Gate_dom"/>
</dbReference>
<keyword evidence="3" id="KW-1003">Cell membrane</keyword>
<evidence type="ECO:0000256" key="6">
    <source>
        <dbReference type="ARBA" id="ARBA00023136"/>
    </source>
</evidence>
<feature type="transmembrane region" description="Helical" evidence="8">
    <location>
        <begin position="158"/>
        <end position="173"/>
    </location>
</feature>
<dbReference type="Pfam" id="PF07670">
    <property type="entry name" value="Gate"/>
    <property type="match status" value="1"/>
</dbReference>
<feature type="transmembrane region" description="Helical" evidence="8">
    <location>
        <begin position="526"/>
        <end position="545"/>
    </location>
</feature>
<feature type="domain" description="Nucleoside transporter/FeoB GTPase Gate" evidence="11">
    <location>
        <begin position="305"/>
        <end position="403"/>
    </location>
</feature>
<dbReference type="PANTHER" id="PTHR10590">
    <property type="entry name" value="SODIUM/NUCLEOSIDE COTRANSPORTER"/>
    <property type="match status" value="1"/>
</dbReference>
<feature type="transmembrane region" description="Helical" evidence="8">
    <location>
        <begin position="185"/>
        <end position="206"/>
    </location>
</feature>
<comment type="similarity">
    <text evidence="2">Belongs to the concentrative nucleoside transporter (CNT) (TC 2.A.41) family.</text>
</comment>
<evidence type="ECO:0000256" key="5">
    <source>
        <dbReference type="ARBA" id="ARBA00022989"/>
    </source>
</evidence>
<protein>
    <submittedName>
        <fullName evidence="13">Solute carrier family 28 member 3</fullName>
    </submittedName>
</protein>
<dbReference type="InterPro" id="IPR008276">
    <property type="entry name" value="C_nuclsd_transpt"/>
</dbReference>
<evidence type="ECO:0000259" key="9">
    <source>
        <dbReference type="Pfam" id="PF01773"/>
    </source>
</evidence>
<feature type="transmembrane region" description="Helical" evidence="8">
    <location>
        <begin position="337"/>
        <end position="360"/>
    </location>
</feature>
<evidence type="ECO:0000256" key="1">
    <source>
        <dbReference type="ARBA" id="ARBA00004651"/>
    </source>
</evidence>
<evidence type="ECO:0000259" key="10">
    <source>
        <dbReference type="Pfam" id="PF07662"/>
    </source>
</evidence>
<evidence type="ECO:0000259" key="11">
    <source>
        <dbReference type="Pfam" id="PF07670"/>
    </source>
</evidence>
<feature type="transmembrane region" description="Helical" evidence="8">
    <location>
        <begin position="128"/>
        <end position="146"/>
    </location>
</feature>
<feature type="transmembrane region" description="Helical" evidence="8">
    <location>
        <begin position="246"/>
        <end position="263"/>
    </location>
</feature>
<feature type="domain" description="Concentrative nucleoside transporter N-terminal" evidence="9">
    <location>
        <begin position="222"/>
        <end position="293"/>
    </location>
</feature>
<evidence type="ECO:0000256" key="2">
    <source>
        <dbReference type="ARBA" id="ARBA00009033"/>
    </source>
</evidence>
<dbReference type="InterPro" id="IPR011657">
    <property type="entry name" value="CNT_C_dom"/>
</dbReference>
<keyword evidence="4 8" id="KW-0812">Transmembrane</keyword>
<dbReference type="GeneID" id="101856662"/>
<evidence type="ECO:0000313" key="13">
    <source>
        <dbReference type="RefSeq" id="XP_035825929.1"/>
    </source>
</evidence>
<sequence>MDETKGSVVKTPDKTSEVKTRVENGKTPDTTDEMSEVKTTVENGKTPDTTDEMSGVKTRIENGKTPHPPDGSEDVKDTAKIDLREESQVVVEAESPDHYVIKDKGCWVRNVSRVELAVSAVWAKNRRYVLSGFKIFLLLVYLAYFIYCMTVRFGDEGSYVLVGVTVGLALYIVHRFHKELRISEVVISFSTCILYVAAVVALAIYLGVDILSKHHENAQAILGITFTLIICFLFSHSPSRVNWHPVFWGFIIQFLFASLVLRTEVGYSIFEWIGNFINTIVNLSEKGSKFVLGASFEAEGPGFFFTTAGVIVFFNAMIFVLDYVGVLEFIVLRIGGALAFCLGTGPVESVVAAANIFIGLSEAPLLVRPYLHSVTRSELHAIMTCGFASISGAFMAMFIQAGAPASHLLTAAVISAPAALAVSKLVVPELEGVDLDSQRNVRMRDEEQKNILQACSDGAAFSIKLVASIMVNMMAFVSSMNLVDHLLVWLGERAGIENLTFGYMCSYLLYPLSYSMGVPPADCGPVGTLMGVKLFATPFVAYVDLGKMIENRRSVEQYLIDTNGMGTYHWSGTDVILDSTNVTLVNGFMAVSQLCVNNVGTLLALLL</sequence>
<feature type="transmembrane region" description="Helical" evidence="8">
    <location>
        <begin position="303"/>
        <end position="325"/>
    </location>
</feature>
<accession>A0ABM1VU37</accession>
<evidence type="ECO:0000313" key="12">
    <source>
        <dbReference type="Proteomes" id="UP000694888"/>
    </source>
</evidence>
<feature type="transmembrane region" description="Helical" evidence="8">
    <location>
        <begin position="380"/>
        <end position="401"/>
    </location>
</feature>
<keyword evidence="12" id="KW-1185">Reference proteome</keyword>
<feature type="compositionally biased region" description="Polar residues" evidence="7">
    <location>
        <begin position="37"/>
        <end position="47"/>
    </location>
</feature>
<dbReference type="RefSeq" id="XP_035825929.1">
    <property type="nucleotide sequence ID" value="XM_035970036.1"/>
</dbReference>
<reference evidence="13" key="1">
    <citation type="submission" date="2025-08" db="UniProtKB">
        <authorList>
            <consortium name="RefSeq"/>
        </authorList>
    </citation>
    <scope>IDENTIFICATION</scope>
</reference>
<dbReference type="Pfam" id="PF01773">
    <property type="entry name" value="Nucleos_tra2_N"/>
    <property type="match status" value="1"/>
</dbReference>
<proteinExistence type="inferred from homology"/>
<name>A0ABM1VU37_APLCA</name>
<feature type="transmembrane region" description="Helical" evidence="8">
    <location>
        <begin position="461"/>
        <end position="483"/>
    </location>
</feature>